<feature type="signal peptide" evidence="1">
    <location>
        <begin position="1"/>
        <end position="25"/>
    </location>
</feature>
<evidence type="ECO:0000313" key="2">
    <source>
        <dbReference type="EMBL" id="SDD42639.1"/>
    </source>
</evidence>
<gene>
    <name evidence="2" type="ORF">SAMN04488071_0640</name>
</gene>
<keyword evidence="3" id="KW-1185">Reference proteome</keyword>
<evidence type="ECO:0000313" key="3">
    <source>
        <dbReference type="Proteomes" id="UP000183685"/>
    </source>
</evidence>
<protein>
    <recommendedName>
        <fullName evidence="4">Secreted protein</fullName>
    </recommendedName>
</protein>
<dbReference type="EMBL" id="FNAK01000001">
    <property type="protein sequence ID" value="SDD42639.1"/>
    <property type="molecule type" value="Genomic_DNA"/>
</dbReference>
<dbReference type="AlphaFoldDB" id="A0A1G6UMX2"/>
<keyword evidence="1" id="KW-0732">Signal</keyword>
<proteinExistence type="predicted"/>
<dbReference type="OrthoDB" id="9918300at2"/>
<reference evidence="2 3" key="1">
    <citation type="submission" date="2016-10" db="EMBL/GenBank/DDBJ databases">
        <authorList>
            <person name="de Groot N.N."/>
        </authorList>
    </citation>
    <scope>NUCLEOTIDE SEQUENCE [LARGE SCALE GENOMIC DNA]</scope>
    <source>
        <strain evidence="2 3">CGMCC 1.9109</strain>
    </source>
</reference>
<feature type="chain" id="PRO_5010306993" description="Secreted protein" evidence="1">
    <location>
        <begin position="26"/>
        <end position="314"/>
    </location>
</feature>
<dbReference type="RefSeq" id="WP_068307955.1">
    <property type="nucleotide sequence ID" value="NZ_FNAK01000001.1"/>
</dbReference>
<evidence type="ECO:0008006" key="4">
    <source>
        <dbReference type="Google" id="ProtNLM"/>
    </source>
</evidence>
<evidence type="ECO:0000256" key="1">
    <source>
        <dbReference type="SAM" id="SignalP"/>
    </source>
</evidence>
<name>A0A1G6UMX2_9PROT</name>
<sequence>MTAQRKTAILLAAAATLALGGAAEADHRDLRDLPSYDPDSAIFRTSHPIRVFVDVDSKDERREAGLTEFEARAFKQLRYGLPNYVEFVRDRHQADMVVRAREQNYRFGFRVTDTDRKDKKYKKRARNTGGRCGRFEKAYYTKVKEKGEAYASYGIKIAMHGYGRDTDFIELRSAENFSYGTDLVAHTNCGIVSTRHMPSSGVAKLFARNTPEYRSHVAREVRNEAAEDLGRALAHKIRNGVDHYYLNLATRLSQADYDQYSRRGGDYGLSSEYGHHTHRPPLARNQHYEIEGDDLGTAVFVATGLAILAATLDD</sequence>
<organism evidence="2 3">
    <name type="scientific">Kordiimonas lacus</name>
    <dbReference type="NCBI Taxonomy" id="637679"/>
    <lineage>
        <taxon>Bacteria</taxon>
        <taxon>Pseudomonadati</taxon>
        <taxon>Pseudomonadota</taxon>
        <taxon>Alphaproteobacteria</taxon>
        <taxon>Kordiimonadales</taxon>
        <taxon>Kordiimonadaceae</taxon>
        <taxon>Kordiimonas</taxon>
    </lineage>
</organism>
<dbReference type="Proteomes" id="UP000183685">
    <property type="component" value="Unassembled WGS sequence"/>
</dbReference>
<accession>A0A1G6UMX2</accession>